<evidence type="ECO:0000313" key="3">
    <source>
        <dbReference type="Proteomes" id="UP000176689"/>
    </source>
</evidence>
<evidence type="ECO:0000313" key="2">
    <source>
        <dbReference type="EMBL" id="OGG70595.1"/>
    </source>
</evidence>
<evidence type="ECO:0000256" key="1">
    <source>
        <dbReference type="SAM" id="Phobius"/>
    </source>
</evidence>
<proteinExistence type="predicted"/>
<keyword evidence="1" id="KW-0812">Transmembrane</keyword>
<name>A0A1F6EA82_9BACT</name>
<feature type="transmembrane region" description="Helical" evidence="1">
    <location>
        <begin position="92"/>
        <end position="110"/>
    </location>
</feature>
<comment type="caution">
    <text evidence="2">The sequence shown here is derived from an EMBL/GenBank/DDBJ whole genome shotgun (WGS) entry which is preliminary data.</text>
</comment>
<dbReference type="SUPFAM" id="SSF103481">
    <property type="entry name" value="Multidrug resistance efflux transporter EmrE"/>
    <property type="match status" value="1"/>
</dbReference>
<dbReference type="Proteomes" id="UP000176689">
    <property type="component" value="Unassembled WGS sequence"/>
</dbReference>
<feature type="transmembrane region" description="Helical" evidence="1">
    <location>
        <begin position="63"/>
        <end position="86"/>
    </location>
</feature>
<dbReference type="EMBL" id="MFLP01000022">
    <property type="protein sequence ID" value="OGG70595.1"/>
    <property type="molecule type" value="Genomic_DNA"/>
</dbReference>
<dbReference type="InterPro" id="IPR037185">
    <property type="entry name" value="EmrE-like"/>
</dbReference>
<evidence type="ECO:0008006" key="4">
    <source>
        <dbReference type="Google" id="ProtNLM"/>
    </source>
</evidence>
<dbReference type="AlphaFoldDB" id="A0A1F6EA82"/>
<keyword evidence="1" id="KW-0472">Membrane</keyword>
<protein>
    <recommendedName>
        <fullName evidence="4">EamA domain-containing protein</fullName>
    </recommendedName>
</protein>
<keyword evidence="1" id="KW-1133">Transmembrane helix</keyword>
<dbReference type="Gene3D" id="1.10.3730.20">
    <property type="match status" value="1"/>
</dbReference>
<accession>A0A1F6EA82</accession>
<feature type="transmembrane region" description="Helical" evidence="1">
    <location>
        <begin position="37"/>
        <end position="56"/>
    </location>
</feature>
<reference evidence="2 3" key="1">
    <citation type="journal article" date="2016" name="Nat. Commun.">
        <title>Thousands of microbial genomes shed light on interconnected biogeochemical processes in an aquifer system.</title>
        <authorList>
            <person name="Anantharaman K."/>
            <person name="Brown C.T."/>
            <person name="Hug L.A."/>
            <person name="Sharon I."/>
            <person name="Castelle C.J."/>
            <person name="Probst A.J."/>
            <person name="Thomas B.C."/>
            <person name="Singh A."/>
            <person name="Wilkins M.J."/>
            <person name="Karaoz U."/>
            <person name="Brodie E.L."/>
            <person name="Williams K.H."/>
            <person name="Hubbard S.S."/>
            <person name="Banfield J.F."/>
        </authorList>
    </citation>
    <scope>NUCLEOTIDE SEQUENCE [LARGE SCALE GENOMIC DNA]</scope>
</reference>
<organism evidence="2 3">
    <name type="scientific">Candidatus Kaiserbacteria bacterium RIFCSPHIGHO2_12_FULL_53_13</name>
    <dbReference type="NCBI Taxonomy" id="1798502"/>
    <lineage>
        <taxon>Bacteria</taxon>
        <taxon>Candidatus Kaiseribacteriota</taxon>
    </lineage>
</organism>
<sequence length="111" mass="11898">MGLLLSIHYLIWLVLSAACFASGEYFSKKFALEPGTGYLGLIFLMYGLGVLAWLPALMQRNQLSIVGTIWSVLSLLATVLIGVLIFSERLSIVGVLGIIAAIVAIVLLSIS</sequence>
<gene>
    <name evidence="2" type="ORF">A3F27_03090</name>
</gene>